<dbReference type="RefSeq" id="WP_226750409.1">
    <property type="nucleotide sequence ID" value="NZ_JAEINI020000003.1"/>
</dbReference>
<keyword evidence="7" id="KW-0732">Signal</keyword>
<evidence type="ECO:0000313" key="10">
    <source>
        <dbReference type="Proteomes" id="UP000633814"/>
    </source>
</evidence>
<evidence type="ECO:0000259" key="8">
    <source>
        <dbReference type="Pfam" id="PF00892"/>
    </source>
</evidence>
<keyword evidence="10" id="KW-1185">Reference proteome</keyword>
<evidence type="ECO:0000256" key="5">
    <source>
        <dbReference type="ARBA" id="ARBA00023136"/>
    </source>
</evidence>
<dbReference type="PANTHER" id="PTHR32322">
    <property type="entry name" value="INNER MEMBRANE TRANSPORTER"/>
    <property type="match status" value="1"/>
</dbReference>
<dbReference type="EMBL" id="JAEINI020000003">
    <property type="protein sequence ID" value="MCB5226310.1"/>
    <property type="molecule type" value="Genomic_DNA"/>
</dbReference>
<keyword evidence="3 6" id="KW-0812">Transmembrane</keyword>
<reference evidence="9 10" key="1">
    <citation type="submission" date="2021-10" db="EMBL/GenBank/DDBJ databases">
        <title>Alishewanella koreense sp. nov. isolated from seawater of southwestern coast in South Korea and the proposal for the reclassification of Rheinheimera perlucida and Rheinheimera tuosuensis as Arsukibacterium perlucida and Arsukibacterium tuosuensis.</title>
        <authorList>
            <person name="Kim K.H."/>
            <person name="Ruan W."/>
            <person name="Kim K.R."/>
            <person name="Baek J.H."/>
            <person name="Jeon C.O."/>
        </authorList>
    </citation>
    <scope>NUCLEOTIDE SEQUENCE [LARGE SCALE GENOMIC DNA]</scope>
    <source>
        <strain evidence="9 10">16-MA</strain>
    </source>
</reference>
<dbReference type="Pfam" id="PF00892">
    <property type="entry name" value="EamA"/>
    <property type="match status" value="2"/>
</dbReference>
<feature type="domain" description="EamA" evidence="8">
    <location>
        <begin position="5"/>
        <end position="135"/>
    </location>
</feature>
<feature type="transmembrane region" description="Helical" evidence="6">
    <location>
        <begin position="119"/>
        <end position="137"/>
    </location>
</feature>
<feature type="transmembrane region" description="Helical" evidence="6">
    <location>
        <begin position="277"/>
        <end position="295"/>
    </location>
</feature>
<comment type="similarity">
    <text evidence="2">Belongs to the EamA transporter family.</text>
</comment>
<feature type="transmembrane region" description="Helical" evidence="6">
    <location>
        <begin position="221"/>
        <end position="244"/>
    </location>
</feature>
<dbReference type="SUPFAM" id="SSF103481">
    <property type="entry name" value="Multidrug resistance efflux transporter EmrE"/>
    <property type="match status" value="2"/>
</dbReference>
<feature type="signal peptide" evidence="7">
    <location>
        <begin position="1"/>
        <end position="24"/>
    </location>
</feature>
<evidence type="ECO:0000256" key="1">
    <source>
        <dbReference type="ARBA" id="ARBA00004141"/>
    </source>
</evidence>
<proteinExistence type="inferred from homology"/>
<dbReference type="PANTHER" id="PTHR32322:SF2">
    <property type="entry name" value="EAMA DOMAIN-CONTAINING PROTEIN"/>
    <property type="match status" value="1"/>
</dbReference>
<comment type="caution">
    <text evidence="9">The sequence shown here is derived from an EMBL/GenBank/DDBJ whole genome shotgun (WGS) entry which is preliminary data.</text>
</comment>
<evidence type="ECO:0000256" key="7">
    <source>
        <dbReference type="SAM" id="SignalP"/>
    </source>
</evidence>
<evidence type="ECO:0000313" key="9">
    <source>
        <dbReference type="EMBL" id="MCB5226310.1"/>
    </source>
</evidence>
<dbReference type="InterPro" id="IPR000620">
    <property type="entry name" value="EamA_dom"/>
</dbReference>
<keyword evidence="5 6" id="KW-0472">Membrane</keyword>
<evidence type="ECO:0000256" key="4">
    <source>
        <dbReference type="ARBA" id="ARBA00022989"/>
    </source>
</evidence>
<feature type="transmembrane region" description="Helical" evidence="6">
    <location>
        <begin position="95"/>
        <end position="112"/>
    </location>
</feature>
<feature type="transmembrane region" description="Helical" evidence="6">
    <location>
        <begin position="251"/>
        <end position="271"/>
    </location>
</feature>
<organism evidence="9 10">
    <name type="scientific">Alishewanella maricola</name>
    <dbReference type="NCBI Taxonomy" id="2795740"/>
    <lineage>
        <taxon>Bacteria</taxon>
        <taxon>Pseudomonadati</taxon>
        <taxon>Pseudomonadota</taxon>
        <taxon>Gammaproteobacteria</taxon>
        <taxon>Alteromonadales</taxon>
        <taxon>Alteromonadaceae</taxon>
        <taxon>Alishewanella</taxon>
    </lineage>
</organism>
<keyword evidence="4 6" id="KW-1133">Transmembrane helix</keyword>
<evidence type="ECO:0000256" key="3">
    <source>
        <dbReference type="ARBA" id="ARBA00022692"/>
    </source>
</evidence>
<accession>A0ABS8C2U5</accession>
<feature type="transmembrane region" description="Helical" evidence="6">
    <location>
        <begin position="152"/>
        <end position="175"/>
    </location>
</feature>
<sequence>MSFEYLALLAAACWAFGSLLSAQAATHLGAFAFNRYRMLVAMLLLWGISLLTEGWRTLDSDSILLLTVSGVIGIVIGDTALFAAMNRLGPRRAGVLFATHALFSVVLAYFWLGETLWGLTLVGSSMLMGGVMIAILFGKRRAEQHIWETNQYGLASGIALGLLAAFCQAVSTLMLKPMMLSAIDAIAASAVRMSSGFLLHLLIFLLGFQVARSHLPMTARILWLVIINASLSMVLGMTLILQALKYGDAGMVAMLSSISPVLVLPMLWLVYKRTPAWGAWLGALCTVVGTMLILWH</sequence>
<feature type="domain" description="EamA" evidence="8">
    <location>
        <begin position="156"/>
        <end position="294"/>
    </location>
</feature>
<feature type="transmembrane region" description="Helical" evidence="6">
    <location>
        <begin position="63"/>
        <end position="83"/>
    </location>
</feature>
<dbReference type="InterPro" id="IPR050638">
    <property type="entry name" value="AA-Vitamin_Transporters"/>
</dbReference>
<dbReference type="InterPro" id="IPR037185">
    <property type="entry name" value="EmrE-like"/>
</dbReference>
<feature type="transmembrane region" description="Helical" evidence="6">
    <location>
        <begin position="196"/>
        <end position="215"/>
    </location>
</feature>
<gene>
    <name evidence="9" type="ORF">JAO78_005735</name>
</gene>
<dbReference type="Proteomes" id="UP000633814">
    <property type="component" value="Unassembled WGS sequence"/>
</dbReference>
<protein>
    <submittedName>
        <fullName evidence="9">DMT family transporter</fullName>
    </submittedName>
</protein>
<name>A0ABS8C2U5_9ALTE</name>
<feature type="transmembrane region" description="Helical" evidence="6">
    <location>
        <begin position="34"/>
        <end position="51"/>
    </location>
</feature>
<feature type="chain" id="PRO_5046819156" evidence="7">
    <location>
        <begin position="25"/>
        <end position="296"/>
    </location>
</feature>
<evidence type="ECO:0000256" key="2">
    <source>
        <dbReference type="ARBA" id="ARBA00007362"/>
    </source>
</evidence>
<comment type="subcellular location">
    <subcellularLocation>
        <location evidence="1">Membrane</location>
        <topology evidence="1">Multi-pass membrane protein</topology>
    </subcellularLocation>
</comment>
<evidence type="ECO:0000256" key="6">
    <source>
        <dbReference type="SAM" id="Phobius"/>
    </source>
</evidence>